<sequence length="96" mass="10210">MLMLILLAFTLSCVTVSARTGPLLPNVVTYPLASPELPPKVDANVQYNLVNIVLPSGGAAVVIIFVCIIGWLICKYRNSQSVHVSGGEVAEIEIST</sequence>
<comment type="caution">
    <text evidence="3">The sequence shown here is derived from an EMBL/GenBank/DDBJ whole genome shotgun (WGS) entry which is preliminary data.</text>
</comment>
<evidence type="ECO:0000256" key="1">
    <source>
        <dbReference type="SAM" id="Phobius"/>
    </source>
</evidence>
<feature type="transmembrane region" description="Helical" evidence="1">
    <location>
        <begin position="52"/>
        <end position="74"/>
    </location>
</feature>
<reference evidence="3 4" key="1">
    <citation type="journal article" date="2018" name="Front. Plant Sci.">
        <title>Red Clover (Trifolium pratense) and Zigzag Clover (T. medium) - A Picture of Genomic Similarities and Differences.</title>
        <authorList>
            <person name="Dluhosova J."/>
            <person name="Istvanek J."/>
            <person name="Nedelnik J."/>
            <person name="Repkova J."/>
        </authorList>
    </citation>
    <scope>NUCLEOTIDE SEQUENCE [LARGE SCALE GENOMIC DNA]</scope>
    <source>
        <strain evidence="4">cv. 10/8</strain>
        <tissue evidence="3">Leaf</tissue>
    </source>
</reference>
<evidence type="ECO:0000313" key="3">
    <source>
        <dbReference type="EMBL" id="MCI16181.1"/>
    </source>
</evidence>
<feature type="signal peptide" evidence="2">
    <location>
        <begin position="1"/>
        <end position="18"/>
    </location>
</feature>
<accession>A0A392PVT0</accession>
<name>A0A392PVT0_9FABA</name>
<feature type="chain" id="PRO_5017416333" evidence="2">
    <location>
        <begin position="19"/>
        <end position="96"/>
    </location>
</feature>
<keyword evidence="2" id="KW-0732">Signal</keyword>
<evidence type="ECO:0000313" key="4">
    <source>
        <dbReference type="Proteomes" id="UP000265520"/>
    </source>
</evidence>
<keyword evidence="1" id="KW-0812">Transmembrane</keyword>
<dbReference type="Proteomes" id="UP000265520">
    <property type="component" value="Unassembled WGS sequence"/>
</dbReference>
<dbReference type="EMBL" id="LXQA010099744">
    <property type="protein sequence ID" value="MCI16181.1"/>
    <property type="molecule type" value="Genomic_DNA"/>
</dbReference>
<keyword evidence="4" id="KW-1185">Reference proteome</keyword>
<organism evidence="3 4">
    <name type="scientific">Trifolium medium</name>
    <dbReference type="NCBI Taxonomy" id="97028"/>
    <lineage>
        <taxon>Eukaryota</taxon>
        <taxon>Viridiplantae</taxon>
        <taxon>Streptophyta</taxon>
        <taxon>Embryophyta</taxon>
        <taxon>Tracheophyta</taxon>
        <taxon>Spermatophyta</taxon>
        <taxon>Magnoliopsida</taxon>
        <taxon>eudicotyledons</taxon>
        <taxon>Gunneridae</taxon>
        <taxon>Pentapetalae</taxon>
        <taxon>rosids</taxon>
        <taxon>fabids</taxon>
        <taxon>Fabales</taxon>
        <taxon>Fabaceae</taxon>
        <taxon>Papilionoideae</taxon>
        <taxon>50 kb inversion clade</taxon>
        <taxon>NPAAA clade</taxon>
        <taxon>Hologalegina</taxon>
        <taxon>IRL clade</taxon>
        <taxon>Trifolieae</taxon>
        <taxon>Trifolium</taxon>
    </lineage>
</organism>
<evidence type="ECO:0000256" key="2">
    <source>
        <dbReference type="SAM" id="SignalP"/>
    </source>
</evidence>
<keyword evidence="1" id="KW-0472">Membrane</keyword>
<keyword evidence="1" id="KW-1133">Transmembrane helix</keyword>
<dbReference type="AlphaFoldDB" id="A0A392PVT0"/>
<proteinExistence type="predicted"/>
<protein>
    <submittedName>
        <fullName evidence="3">Uncharacterized protein</fullName>
    </submittedName>
</protein>